<proteinExistence type="predicted"/>
<evidence type="ECO:0000313" key="1">
    <source>
        <dbReference type="EMBL" id="KZP12900.1"/>
    </source>
</evidence>
<name>A0A166BR41_9AGAM</name>
<organism evidence="1 2">
    <name type="scientific">Athelia psychrophila</name>
    <dbReference type="NCBI Taxonomy" id="1759441"/>
    <lineage>
        <taxon>Eukaryota</taxon>
        <taxon>Fungi</taxon>
        <taxon>Dikarya</taxon>
        <taxon>Basidiomycota</taxon>
        <taxon>Agaricomycotina</taxon>
        <taxon>Agaricomycetes</taxon>
        <taxon>Agaricomycetidae</taxon>
        <taxon>Atheliales</taxon>
        <taxon>Atheliaceae</taxon>
        <taxon>Athelia</taxon>
    </lineage>
</organism>
<dbReference type="Pfam" id="PF20414">
    <property type="entry name" value="DUF6698"/>
    <property type="match status" value="1"/>
</dbReference>
<gene>
    <name evidence="1" type="ORF">FIBSPDRAFT_754335</name>
</gene>
<keyword evidence="2" id="KW-1185">Reference proteome</keyword>
<protein>
    <submittedName>
        <fullName evidence="1">Uncharacterized protein</fullName>
    </submittedName>
</protein>
<dbReference type="Proteomes" id="UP000076532">
    <property type="component" value="Unassembled WGS sequence"/>
</dbReference>
<evidence type="ECO:0000313" key="2">
    <source>
        <dbReference type="Proteomes" id="UP000076532"/>
    </source>
</evidence>
<dbReference type="EMBL" id="KV417641">
    <property type="protein sequence ID" value="KZP12900.1"/>
    <property type="molecule type" value="Genomic_DNA"/>
</dbReference>
<sequence>GSDTTCGDDAGNLKITVVEWVDTLYGPSVPQLKPGSKDERGLNNDSTGRLLCPSEHNWDDEIVHVKICDSDPEFTVTAGPWPMCMYAAQTRDPDDMEKGLFPSALLIKSFNNIITSPSSAVSVSVLNDLVNSENILPASKKAKRKGPTHSNIASLIGLKSVTPRTITYTAVQLRFALSNANS</sequence>
<dbReference type="AlphaFoldDB" id="A0A166BR41"/>
<dbReference type="InterPro" id="IPR046521">
    <property type="entry name" value="DUF6698"/>
</dbReference>
<dbReference type="OrthoDB" id="2662502at2759"/>
<accession>A0A166BR41</accession>
<feature type="non-terminal residue" evidence="1">
    <location>
        <position position="1"/>
    </location>
</feature>
<reference evidence="1 2" key="1">
    <citation type="journal article" date="2016" name="Mol. Biol. Evol.">
        <title>Comparative Genomics of Early-Diverging Mushroom-Forming Fungi Provides Insights into the Origins of Lignocellulose Decay Capabilities.</title>
        <authorList>
            <person name="Nagy L.G."/>
            <person name="Riley R."/>
            <person name="Tritt A."/>
            <person name="Adam C."/>
            <person name="Daum C."/>
            <person name="Floudas D."/>
            <person name="Sun H."/>
            <person name="Yadav J.S."/>
            <person name="Pangilinan J."/>
            <person name="Larsson K.H."/>
            <person name="Matsuura K."/>
            <person name="Barry K."/>
            <person name="Labutti K."/>
            <person name="Kuo R."/>
            <person name="Ohm R.A."/>
            <person name="Bhattacharya S.S."/>
            <person name="Shirouzu T."/>
            <person name="Yoshinaga Y."/>
            <person name="Martin F.M."/>
            <person name="Grigoriev I.V."/>
            <person name="Hibbett D.S."/>
        </authorList>
    </citation>
    <scope>NUCLEOTIDE SEQUENCE [LARGE SCALE GENOMIC DNA]</scope>
    <source>
        <strain evidence="1 2">CBS 109695</strain>
    </source>
</reference>